<accession>A0A2I0U4U7</accession>
<keyword evidence="1" id="KW-0808">Transferase</keyword>
<protein>
    <submittedName>
        <fullName evidence="1">Rna-directed dna polymerase from mobile element jockey-like</fullName>
    </submittedName>
</protein>
<name>A0A2I0U4U7_LIMLA</name>
<evidence type="ECO:0000313" key="1">
    <source>
        <dbReference type="EMBL" id="PKU41098.1"/>
    </source>
</evidence>
<dbReference type="EMBL" id="KZ506166">
    <property type="protein sequence ID" value="PKU41098.1"/>
    <property type="molecule type" value="Genomic_DNA"/>
</dbReference>
<gene>
    <name evidence="1" type="ORF">llap_8609</name>
</gene>
<sequence>MEECDNTETTQWIRNWLDGRSQRIAVNGLMSKGKPVMSDVSQGSVLGPVGLFVGDMGSGIECTLSNFADDTKLCGTVNMLEGKDVIQKDVDRLEKWACVNLIKFNQDKYRVLHLGHSNPRHK</sequence>
<proteinExistence type="predicted"/>
<evidence type="ECO:0000313" key="2">
    <source>
        <dbReference type="Proteomes" id="UP000233556"/>
    </source>
</evidence>
<dbReference type="AlphaFoldDB" id="A0A2I0U4U7"/>
<dbReference type="PANTHER" id="PTHR33332">
    <property type="entry name" value="REVERSE TRANSCRIPTASE DOMAIN-CONTAINING PROTEIN"/>
    <property type="match status" value="1"/>
</dbReference>
<dbReference type="OrthoDB" id="416454at2759"/>
<dbReference type="Proteomes" id="UP000233556">
    <property type="component" value="Unassembled WGS sequence"/>
</dbReference>
<reference evidence="2" key="2">
    <citation type="submission" date="2017-12" db="EMBL/GenBank/DDBJ databases">
        <title>Genome sequence of the Bar-tailed Godwit (Limosa lapponica baueri).</title>
        <authorList>
            <person name="Lima N.C.B."/>
            <person name="Parody-Merino A.M."/>
            <person name="Battley P.F."/>
            <person name="Fidler A.E."/>
            <person name="Prosdocimi F."/>
        </authorList>
    </citation>
    <scope>NUCLEOTIDE SEQUENCE [LARGE SCALE GENOMIC DNA]</scope>
</reference>
<dbReference type="GO" id="GO:0003964">
    <property type="term" value="F:RNA-directed DNA polymerase activity"/>
    <property type="evidence" value="ECO:0007669"/>
    <property type="project" value="UniProtKB-KW"/>
</dbReference>
<keyword evidence="1" id="KW-0695">RNA-directed DNA polymerase</keyword>
<reference evidence="2" key="1">
    <citation type="submission" date="2017-11" db="EMBL/GenBank/DDBJ databases">
        <authorList>
            <person name="Lima N.C."/>
            <person name="Parody-Merino A.M."/>
            <person name="Battley P.F."/>
            <person name="Fidler A.E."/>
            <person name="Prosdocimi F."/>
        </authorList>
    </citation>
    <scope>NUCLEOTIDE SEQUENCE [LARGE SCALE GENOMIC DNA]</scope>
</reference>
<keyword evidence="2" id="KW-1185">Reference proteome</keyword>
<keyword evidence="1" id="KW-0548">Nucleotidyltransferase</keyword>
<organism evidence="1 2">
    <name type="scientific">Limosa lapponica baueri</name>
    <dbReference type="NCBI Taxonomy" id="1758121"/>
    <lineage>
        <taxon>Eukaryota</taxon>
        <taxon>Metazoa</taxon>
        <taxon>Chordata</taxon>
        <taxon>Craniata</taxon>
        <taxon>Vertebrata</taxon>
        <taxon>Euteleostomi</taxon>
        <taxon>Archelosauria</taxon>
        <taxon>Archosauria</taxon>
        <taxon>Dinosauria</taxon>
        <taxon>Saurischia</taxon>
        <taxon>Theropoda</taxon>
        <taxon>Coelurosauria</taxon>
        <taxon>Aves</taxon>
        <taxon>Neognathae</taxon>
        <taxon>Neoaves</taxon>
        <taxon>Charadriiformes</taxon>
        <taxon>Scolopacidae</taxon>
        <taxon>Limosa</taxon>
    </lineage>
</organism>